<dbReference type="EMBL" id="JAAORB010000002">
    <property type="protein sequence ID" value="NHQ73101.1"/>
    <property type="molecule type" value="Genomic_DNA"/>
</dbReference>
<protein>
    <submittedName>
        <fullName evidence="1">Glycosyltransferase family 2 protein</fullName>
    </submittedName>
</protein>
<proteinExistence type="predicted"/>
<dbReference type="InterPro" id="IPR029044">
    <property type="entry name" value="Nucleotide-diphossugar_trans"/>
</dbReference>
<sequence>MEWLKKAAQAYRLRWKRRRFLARAVRKRRELCCVKNRTNQIAPDAILGFCTMRNEMLRLPYFLDHYRRLGVVHFLIVDNDSDDGTLEYLGTQPDVSLWHTKHSYKSSRFGVDWLTWLQMRYAHGHWCLTVDADEILVYPHYETRPLPALTNWLDRRGRRSMGALMLDMYPKGPVQDHPYAAGDDPFRTLCWFDAGNYVIQKKPDLGSLWIQGGPRARCFFADNPRRAPTMGKVPLVKWHWRYAYVSSAHSLLPKRLNHTYCENGGEIFSGILLHTKFLQVIVDKSAEEKSRQEHFANSTLYDAYYDRLIENPNLWSEGSTRLISWRQLEAMGLMSKEDWV</sequence>
<accession>A0A967BBN4</accession>
<organism evidence="1 2">
    <name type="scientific">Roseovarius gahaiensis</name>
    <dbReference type="NCBI Taxonomy" id="2716691"/>
    <lineage>
        <taxon>Bacteria</taxon>
        <taxon>Pseudomonadati</taxon>
        <taxon>Pseudomonadota</taxon>
        <taxon>Alphaproteobacteria</taxon>
        <taxon>Rhodobacterales</taxon>
        <taxon>Roseobacteraceae</taxon>
        <taxon>Roseovarius</taxon>
    </lineage>
</organism>
<dbReference type="AlphaFoldDB" id="A0A967BBN4"/>
<gene>
    <name evidence="1" type="ORF">HAT86_01310</name>
</gene>
<dbReference type="CDD" id="cd00761">
    <property type="entry name" value="Glyco_tranf_GTA_type"/>
    <property type="match status" value="1"/>
</dbReference>
<evidence type="ECO:0000313" key="1">
    <source>
        <dbReference type="EMBL" id="NHQ73101.1"/>
    </source>
</evidence>
<dbReference type="Proteomes" id="UP000639775">
    <property type="component" value="Unassembled WGS sequence"/>
</dbReference>
<dbReference type="SUPFAM" id="SSF53448">
    <property type="entry name" value="Nucleotide-diphospho-sugar transferases"/>
    <property type="match status" value="1"/>
</dbReference>
<keyword evidence="2" id="KW-1185">Reference proteome</keyword>
<reference evidence="1" key="1">
    <citation type="submission" date="2020-03" db="EMBL/GenBank/DDBJ databases">
        <title>Roseovarius gahaiensis sp. nov., isolated from Gahai Saline Lake, China.</title>
        <authorList>
            <person name="Sun X."/>
        </authorList>
    </citation>
    <scope>NUCLEOTIDE SEQUENCE</scope>
    <source>
        <strain evidence="1">GH877</strain>
    </source>
</reference>
<name>A0A967BBN4_9RHOB</name>
<comment type="caution">
    <text evidence="1">The sequence shown here is derived from an EMBL/GenBank/DDBJ whole genome shotgun (WGS) entry which is preliminary data.</text>
</comment>
<dbReference type="RefSeq" id="WP_167192793.1">
    <property type="nucleotide sequence ID" value="NZ_JAAORB010000002.1"/>
</dbReference>
<evidence type="ECO:0000313" key="2">
    <source>
        <dbReference type="Proteomes" id="UP000639775"/>
    </source>
</evidence>
<dbReference type="Pfam" id="PF13704">
    <property type="entry name" value="Glyco_tranf_2_4"/>
    <property type="match status" value="1"/>
</dbReference>